<dbReference type="PRINTS" id="PR00344">
    <property type="entry name" value="BCTRLSENSOR"/>
</dbReference>
<dbReference type="InterPro" id="IPR005467">
    <property type="entry name" value="His_kinase_dom"/>
</dbReference>
<keyword evidence="9" id="KW-1185">Reference proteome</keyword>
<dbReference type="PROSITE" id="PS50109">
    <property type="entry name" value="HIS_KIN"/>
    <property type="match status" value="1"/>
</dbReference>
<dbReference type="InterPro" id="IPR036097">
    <property type="entry name" value="HisK_dim/P_sf"/>
</dbReference>
<evidence type="ECO:0000256" key="5">
    <source>
        <dbReference type="PROSITE-ProRule" id="PRU00169"/>
    </source>
</evidence>
<dbReference type="InterPro" id="IPR003594">
    <property type="entry name" value="HATPase_dom"/>
</dbReference>
<dbReference type="PANTHER" id="PTHR45339">
    <property type="entry name" value="HYBRID SIGNAL TRANSDUCTION HISTIDINE KINASE J"/>
    <property type="match status" value="1"/>
</dbReference>
<dbReference type="Proteomes" id="UP001264156">
    <property type="component" value="Unassembled WGS sequence"/>
</dbReference>
<comment type="caution">
    <text evidence="8">The sequence shown here is derived from an EMBL/GenBank/DDBJ whole genome shotgun (WGS) entry which is preliminary data.</text>
</comment>
<dbReference type="SUPFAM" id="SSF52172">
    <property type="entry name" value="CheY-like"/>
    <property type="match status" value="1"/>
</dbReference>
<dbReference type="Gene3D" id="3.30.450.20">
    <property type="entry name" value="PAS domain"/>
    <property type="match status" value="1"/>
</dbReference>
<dbReference type="GO" id="GO:0005524">
    <property type="term" value="F:ATP binding"/>
    <property type="evidence" value="ECO:0007669"/>
    <property type="project" value="UniProtKB-KW"/>
</dbReference>
<keyword evidence="3 5" id="KW-0597">Phosphoprotein</keyword>
<dbReference type="Gene3D" id="1.10.287.130">
    <property type="match status" value="1"/>
</dbReference>
<name>A0ABU2DJN4_ACHAE</name>
<evidence type="ECO:0000256" key="2">
    <source>
        <dbReference type="ARBA" id="ARBA00012438"/>
    </source>
</evidence>
<sequence>MALTYLEIFLVVIAVASLGAVFFLLNFARRVLAETRELRGHTQDLGKSAKVQSRLLDVTPTMIAALDGMHRYLSVNQAFENAVGMSRSSLIGGKAGLMEGPAGALGMQLEAFAAQCAATDQAITEVVKFKAADGRSIDGLLIVQPYHAGEGAPQGALVALVDITARLAAEREVRDIKDTVEDLIETLPMAFFRIREEAGGHRWFPYFVGRTERFMRMSASEIRRKSGGGAMPNILEENRPAAHAALETSRANGTPIQLDLAIHRPHDDGWVRIGTAAPRRLAEGVIEWNGYLVDVTQEHREALELSLAKAAAEASAEAKSRFLAAMSHEIRTPLATAVGALELLRDTPLSAEQRQHVELMDDASHLLMEILGDILDFSRLEADQLTIEAIPFSVRELLDQVLHIFSRGAHAKGLTLDVRVAPEVALESIGDPVRLKQIILNLVGNAIKFTVTGGVEVSVTLAGENSSHVSTPQQLSIVVTDTGIGISPETLRHLFMPFAQGDASTTRQYGGSGLGLAICKRLANLMDGGISVNSEEGRGSAFDVRISLPVSHPVEPIPSLDRKRVFISVRRPQDEASLQAYACTLGLELASSSDDAHIQITDAAAPAPTQPGSGPVVALLDQSYPLPSTPPSTLALSSGPIRWAEFTKACLAALQATDSVITPPVAVPDNWPFGIPQRILVVEDHPPYQIMMQNFLKKLGLTPDVVADGPEALRRLQLSRYALIITDCHMPGMDGFELTRRVRALSDARVCQIPIVALSADFSPGHVRLSRNVGMNDFLVKPVNLATLRQCVEKWIIKEDN</sequence>
<dbReference type="InterPro" id="IPR004358">
    <property type="entry name" value="Sig_transdc_His_kin-like_C"/>
</dbReference>
<dbReference type="Gene3D" id="3.30.565.10">
    <property type="entry name" value="Histidine kinase-like ATPase, C-terminal domain"/>
    <property type="match status" value="1"/>
</dbReference>
<evidence type="ECO:0000256" key="4">
    <source>
        <dbReference type="ARBA" id="ARBA00023012"/>
    </source>
</evidence>
<dbReference type="Pfam" id="PF00072">
    <property type="entry name" value="Response_reg"/>
    <property type="match status" value="1"/>
</dbReference>
<dbReference type="PANTHER" id="PTHR45339:SF1">
    <property type="entry name" value="HYBRID SIGNAL TRANSDUCTION HISTIDINE KINASE J"/>
    <property type="match status" value="1"/>
</dbReference>
<dbReference type="CDD" id="cd16922">
    <property type="entry name" value="HATPase_EvgS-ArcB-TorS-like"/>
    <property type="match status" value="1"/>
</dbReference>
<dbReference type="InterPro" id="IPR001789">
    <property type="entry name" value="Sig_transdc_resp-reg_receiver"/>
</dbReference>
<dbReference type="InterPro" id="IPR000014">
    <property type="entry name" value="PAS"/>
</dbReference>
<keyword evidence="8" id="KW-0547">Nucleotide-binding</keyword>
<evidence type="ECO:0000313" key="8">
    <source>
        <dbReference type="EMBL" id="MDR7948298.1"/>
    </source>
</evidence>
<protein>
    <recommendedName>
        <fullName evidence="2">histidine kinase</fullName>
        <ecNumber evidence="2">2.7.13.3</ecNumber>
    </recommendedName>
</protein>
<dbReference type="InterPro" id="IPR011006">
    <property type="entry name" value="CheY-like_superfamily"/>
</dbReference>
<evidence type="ECO:0000259" key="6">
    <source>
        <dbReference type="PROSITE" id="PS50109"/>
    </source>
</evidence>
<evidence type="ECO:0000313" key="9">
    <source>
        <dbReference type="Proteomes" id="UP001264156"/>
    </source>
</evidence>
<dbReference type="InterPro" id="IPR035965">
    <property type="entry name" value="PAS-like_dom_sf"/>
</dbReference>
<dbReference type="SMART" id="SM00448">
    <property type="entry name" value="REC"/>
    <property type="match status" value="1"/>
</dbReference>
<dbReference type="CDD" id="cd17546">
    <property type="entry name" value="REC_hyHK_CKI1_RcsC-like"/>
    <property type="match status" value="1"/>
</dbReference>
<dbReference type="CDD" id="cd00082">
    <property type="entry name" value="HisKA"/>
    <property type="match status" value="1"/>
</dbReference>
<dbReference type="Pfam" id="PF08448">
    <property type="entry name" value="PAS_4"/>
    <property type="match status" value="1"/>
</dbReference>
<dbReference type="Pfam" id="PF00512">
    <property type="entry name" value="HisKA"/>
    <property type="match status" value="1"/>
</dbReference>
<dbReference type="Gene3D" id="3.40.50.2300">
    <property type="match status" value="1"/>
</dbReference>
<evidence type="ECO:0000256" key="3">
    <source>
        <dbReference type="ARBA" id="ARBA00022553"/>
    </source>
</evidence>
<dbReference type="InterPro" id="IPR036890">
    <property type="entry name" value="HATPase_C_sf"/>
</dbReference>
<dbReference type="InterPro" id="IPR013656">
    <property type="entry name" value="PAS_4"/>
</dbReference>
<dbReference type="EMBL" id="JAVKVN010000010">
    <property type="protein sequence ID" value="MDR7948298.1"/>
    <property type="molecule type" value="Genomic_DNA"/>
</dbReference>
<reference evidence="9" key="1">
    <citation type="submission" date="2023-07" db="EMBL/GenBank/DDBJ databases">
        <title>Glyphosate-induced phosphonatase operons in soil bacteria of genus Achromobacter.</title>
        <authorList>
            <person name="Epiktetov D.O."/>
            <person name="Sviridov A.V."/>
            <person name="Tarlachkov S.V."/>
            <person name="Shushkova T.V."/>
            <person name="Toropygin I.Y."/>
            <person name="Leontievsky A."/>
        </authorList>
    </citation>
    <scope>NUCLEOTIDE SEQUENCE [LARGE SCALE GENOMIC DNA]</scope>
    <source>
        <strain evidence="9">Kg 16</strain>
    </source>
</reference>
<dbReference type="SUPFAM" id="SSF55785">
    <property type="entry name" value="PYP-like sensor domain (PAS domain)"/>
    <property type="match status" value="2"/>
</dbReference>
<feature type="modified residue" description="4-aspartylphosphate" evidence="5">
    <location>
        <position position="727"/>
    </location>
</feature>
<evidence type="ECO:0000256" key="1">
    <source>
        <dbReference type="ARBA" id="ARBA00000085"/>
    </source>
</evidence>
<feature type="domain" description="Response regulatory" evidence="7">
    <location>
        <begin position="678"/>
        <end position="796"/>
    </location>
</feature>
<keyword evidence="8" id="KW-0067">ATP-binding</keyword>
<dbReference type="PROSITE" id="PS50110">
    <property type="entry name" value="RESPONSE_REGULATORY"/>
    <property type="match status" value="1"/>
</dbReference>
<feature type="domain" description="Histidine kinase" evidence="6">
    <location>
        <begin position="325"/>
        <end position="550"/>
    </location>
</feature>
<evidence type="ECO:0000259" key="7">
    <source>
        <dbReference type="PROSITE" id="PS50110"/>
    </source>
</evidence>
<dbReference type="EC" id="2.7.13.3" evidence="2"/>
<keyword evidence="4" id="KW-0902">Two-component regulatory system</keyword>
<dbReference type="InterPro" id="IPR003661">
    <property type="entry name" value="HisK_dim/P_dom"/>
</dbReference>
<dbReference type="SUPFAM" id="SSF55874">
    <property type="entry name" value="ATPase domain of HSP90 chaperone/DNA topoisomerase II/histidine kinase"/>
    <property type="match status" value="1"/>
</dbReference>
<dbReference type="SUPFAM" id="SSF47384">
    <property type="entry name" value="Homodimeric domain of signal transducing histidine kinase"/>
    <property type="match status" value="1"/>
</dbReference>
<dbReference type="SMART" id="SM00387">
    <property type="entry name" value="HATPase_c"/>
    <property type="match status" value="1"/>
</dbReference>
<accession>A0ABU2DJN4</accession>
<dbReference type="SMART" id="SM00388">
    <property type="entry name" value="HisKA"/>
    <property type="match status" value="1"/>
</dbReference>
<comment type="catalytic activity">
    <reaction evidence="1">
        <text>ATP + protein L-histidine = ADP + protein N-phospho-L-histidine.</text>
        <dbReference type="EC" id="2.7.13.3"/>
    </reaction>
</comment>
<dbReference type="NCBIfam" id="TIGR00229">
    <property type="entry name" value="sensory_box"/>
    <property type="match status" value="1"/>
</dbReference>
<dbReference type="Pfam" id="PF02518">
    <property type="entry name" value="HATPase_c"/>
    <property type="match status" value="1"/>
</dbReference>
<organism evidence="8 9">
    <name type="scientific">Achromobacter aegrifaciens</name>
    <dbReference type="NCBI Taxonomy" id="1287736"/>
    <lineage>
        <taxon>Bacteria</taxon>
        <taxon>Pseudomonadati</taxon>
        <taxon>Pseudomonadota</taxon>
        <taxon>Betaproteobacteria</taxon>
        <taxon>Burkholderiales</taxon>
        <taxon>Alcaligenaceae</taxon>
        <taxon>Achromobacter</taxon>
    </lineage>
</organism>
<gene>
    <name evidence="8" type="ORF">RIU57_24480</name>
</gene>
<dbReference type="RefSeq" id="WP_310535559.1">
    <property type="nucleotide sequence ID" value="NZ_JAVKVN010000010.1"/>
</dbReference>
<proteinExistence type="predicted"/>